<evidence type="ECO:0000256" key="1">
    <source>
        <dbReference type="SAM" id="MobiDB-lite"/>
    </source>
</evidence>
<dbReference type="HOGENOM" id="CLU_539849_0_0_1"/>
<evidence type="ECO:0000313" key="3">
    <source>
        <dbReference type="Proteomes" id="UP000027456"/>
    </source>
</evidence>
<reference evidence="2 3" key="1">
    <citation type="submission" date="2013-12" db="EMBL/GenBank/DDBJ databases">
        <authorList>
            <person name="Cubeta M."/>
            <person name="Pakala S."/>
            <person name="Fedorova N."/>
            <person name="Thomas E."/>
            <person name="Dean R."/>
            <person name="Jabaji S."/>
            <person name="Neate S."/>
            <person name="Toda T."/>
            <person name="Tavantzis S."/>
            <person name="Vilgalys R."/>
            <person name="Bharathan N."/>
            <person name="Pakala S."/>
            <person name="Losada L.S."/>
            <person name="Zafar N."/>
            <person name="Nierman W."/>
        </authorList>
    </citation>
    <scope>NUCLEOTIDE SEQUENCE [LARGE SCALE GENOMIC DNA]</scope>
    <source>
        <strain evidence="2 3">123E</strain>
    </source>
</reference>
<evidence type="ECO:0000313" key="2">
    <source>
        <dbReference type="EMBL" id="KEP47599.1"/>
    </source>
</evidence>
<keyword evidence="3" id="KW-1185">Reference proteome</keyword>
<organism evidence="2 3">
    <name type="scientific">Rhizoctonia solani 123E</name>
    <dbReference type="NCBI Taxonomy" id="1423351"/>
    <lineage>
        <taxon>Eukaryota</taxon>
        <taxon>Fungi</taxon>
        <taxon>Dikarya</taxon>
        <taxon>Basidiomycota</taxon>
        <taxon>Agaricomycotina</taxon>
        <taxon>Agaricomycetes</taxon>
        <taxon>Cantharellales</taxon>
        <taxon>Ceratobasidiaceae</taxon>
        <taxon>Rhizoctonia</taxon>
    </lineage>
</organism>
<dbReference type="Proteomes" id="UP000027456">
    <property type="component" value="Unassembled WGS sequence"/>
</dbReference>
<dbReference type="EMBL" id="AZST01000697">
    <property type="protein sequence ID" value="KEP47599.1"/>
    <property type="molecule type" value="Genomic_DNA"/>
</dbReference>
<feature type="compositionally biased region" description="Polar residues" evidence="1">
    <location>
        <begin position="355"/>
        <end position="382"/>
    </location>
</feature>
<dbReference type="OrthoDB" id="3163305at2759"/>
<feature type="region of interest" description="Disordered" evidence="1">
    <location>
        <begin position="14"/>
        <end position="43"/>
    </location>
</feature>
<proteinExistence type="predicted"/>
<gene>
    <name evidence="2" type="ORF">V565_149980</name>
</gene>
<feature type="region of interest" description="Disordered" evidence="1">
    <location>
        <begin position="473"/>
        <end position="495"/>
    </location>
</feature>
<feature type="compositionally biased region" description="Low complexity" evidence="1">
    <location>
        <begin position="481"/>
        <end position="495"/>
    </location>
</feature>
<dbReference type="AlphaFoldDB" id="A0A074RLA1"/>
<protein>
    <submittedName>
        <fullName evidence="2">Uncharacterized protein</fullName>
    </submittedName>
</protein>
<feature type="compositionally biased region" description="Polar residues" evidence="1">
    <location>
        <begin position="19"/>
        <end position="28"/>
    </location>
</feature>
<feature type="region of interest" description="Disordered" evidence="1">
    <location>
        <begin position="352"/>
        <end position="387"/>
    </location>
</feature>
<comment type="caution">
    <text evidence="2">The sequence shown here is derived from an EMBL/GenBank/DDBJ whole genome shotgun (WGS) entry which is preliminary data.</text>
</comment>
<accession>A0A074RLA1</accession>
<name>A0A074RLA1_9AGAM</name>
<sequence length="554" mass="60164">MSAQDVASAEAIPLLPEQYRSSNESSGAGYSAEHQKERATRTATFSDMTRRFTTFILSPPLWHIPSHNRFSQLASTATDGLGRRLAVLMESVMAIFGFERTGRGAMPRAYPLGMHNETGGREVCIYDYMKYDDIESGGVVSSTERVFGAQGLDTVECAEPVAAVIRVARCELDCLCLPAPEIVGALGENGFTVKCASMSNQAEKHKCARCTTVPDSAVKVFTTTPSPTPVAASNLKVGAAQERTRKHAGMRTLMLPGRQLGLRKAPTESELALRQIDEELAIEASQRDEYCARELASCGIFMHPPSAKAPCSDDMTSHRTLCRIRRETSVGPTRPCWSARDDRGVPTIRIIRPEGTQTQKATARSGSNTDPHLSASASTPSRQGRVRSNAVYVPSKAPIITRPAPARLSPETLLSAPFDVHKAPRDLEMRRGKSRTSMCDWLDTISTGSNSLVADDVTMKGRPVLRASVFPSPGCTPPLSPTESTSSWDSSAPSTPVNELFVRSPLVEEKHTEVMYASRGHRRTRCSYLGDGYENVVATAIPEELLTDEIGIAC</sequence>